<evidence type="ECO:0000313" key="3">
    <source>
        <dbReference type="EMBL" id="KAA1129935.1"/>
    </source>
</evidence>
<gene>
    <name evidence="2" type="ORF">PGT21_005441</name>
    <name evidence="3" type="ORF">PGTUg99_006898</name>
</gene>
<keyword evidence="1" id="KW-0732">Signal</keyword>
<evidence type="ECO:0000313" key="5">
    <source>
        <dbReference type="Proteomes" id="UP000325313"/>
    </source>
</evidence>
<evidence type="ECO:0000256" key="1">
    <source>
        <dbReference type="SAM" id="SignalP"/>
    </source>
</evidence>
<protein>
    <submittedName>
        <fullName evidence="2">Uncharacterized protein</fullName>
    </submittedName>
</protein>
<feature type="signal peptide" evidence="1">
    <location>
        <begin position="1"/>
        <end position="26"/>
    </location>
</feature>
<reference evidence="4 5" key="1">
    <citation type="submission" date="2019-05" db="EMBL/GenBank/DDBJ databases">
        <title>Emergence of the Ug99 lineage of the wheat stem rust pathogen through somatic hybridization.</title>
        <authorList>
            <person name="Li F."/>
            <person name="Upadhyaya N.M."/>
            <person name="Sperschneider J."/>
            <person name="Matny O."/>
            <person name="Nguyen-Phuc H."/>
            <person name="Mago R."/>
            <person name="Raley C."/>
            <person name="Miller M.E."/>
            <person name="Silverstein K.A.T."/>
            <person name="Henningsen E."/>
            <person name="Hirsch C.D."/>
            <person name="Visser B."/>
            <person name="Pretorius Z.A."/>
            <person name="Steffenson B.J."/>
            <person name="Schwessinger B."/>
            <person name="Dodds P.N."/>
            <person name="Figueroa M."/>
        </authorList>
    </citation>
    <scope>NUCLEOTIDE SEQUENCE [LARGE SCALE GENOMIC DNA]</scope>
    <source>
        <strain evidence="2">21-0</strain>
        <strain evidence="3 5">Ug99</strain>
    </source>
</reference>
<dbReference type="AlphaFoldDB" id="A0A5B0NBN7"/>
<dbReference type="Proteomes" id="UP000325313">
    <property type="component" value="Unassembled WGS sequence"/>
</dbReference>
<sequence length="142" mass="15727">MHLNGFAARSLVGMGMLLMMMKQVSAPRPMPRMLLGPAVPRGRGFATTAELVPHTQECQSTRALSEYEVISRFDPCRACPNVVEDRYMMIICKHCLGAAPVQNPLCDDCYEVINSVRLIIKGYSEHGNAFLNLAQAFTSPRP</sequence>
<evidence type="ECO:0000313" key="4">
    <source>
        <dbReference type="Proteomes" id="UP000324748"/>
    </source>
</evidence>
<feature type="chain" id="PRO_5036137464" evidence="1">
    <location>
        <begin position="27"/>
        <end position="142"/>
    </location>
</feature>
<keyword evidence="4" id="KW-1185">Reference proteome</keyword>
<name>A0A5B0NBN7_PUCGR</name>
<proteinExistence type="predicted"/>
<dbReference type="EMBL" id="VDEP01000116">
    <property type="protein sequence ID" value="KAA1129935.1"/>
    <property type="molecule type" value="Genomic_DNA"/>
</dbReference>
<organism evidence="2 4">
    <name type="scientific">Puccinia graminis f. sp. tritici</name>
    <dbReference type="NCBI Taxonomy" id="56615"/>
    <lineage>
        <taxon>Eukaryota</taxon>
        <taxon>Fungi</taxon>
        <taxon>Dikarya</taxon>
        <taxon>Basidiomycota</taxon>
        <taxon>Pucciniomycotina</taxon>
        <taxon>Pucciniomycetes</taxon>
        <taxon>Pucciniales</taxon>
        <taxon>Pucciniaceae</taxon>
        <taxon>Puccinia</taxon>
    </lineage>
</organism>
<dbReference type="Proteomes" id="UP000324748">
    <property type="component" value="Unassembled WGS sequence"/>
</dbReference>
<dbReference type="EMBL" id="VSWC01000106">
    <property type="protein sequence ID" value="KAA1085388.1"/>
    <property type="molecule type" value="Genomic_DNA"/>
</dbReference>
<evidence type="ECO:0000313" key="2">
    <source>
        <dbReference type="EMBL" id="KAA1085388.1"/>
    </source>
</evidence>
<comment type="caution">
    <text evidence="2">The sequence shown here is derived from an EMBL/GenBank/DDBJ whole genome shotgun (WGS) entry which is preliminary data.</text>
</comment>
<accession>A0A5B0NBN7</accession>